<gene>
    <name evidence="3" type="ORF">GN244_ATG03102</name>
    <name evidence="4" type="ORF">GN958_ATG02557</name>
</gene>
<dbReference type="Pfam" id="PF03221">
    <property type="entry name" value="HTH_Tnp_Tc5"/>
    <property type="match status" value="1"/>
</dbReference>
<comment type="caution">
    <text evidence="3">The sequence shown here is derived from an EMBL/GenBank/DDBJ whole genome shotgun (WGS) entry which is preliminary data.</text>
</comment>
<evidence type="ECO:0000313" key="3">
    <source>
        <dbReference type="EMBL" id="KAF4044557.1"/>
    </source>
</evidence>
<dbReference type="AlphaFoldDB" id="A0A833WLB3"/>
<protein>
    <submittedName>
        <fullName evidence="3">Tc5 transposase DNA-binding domain</fullName>
    </submittedName>
</protein>
<evidence type="ECO:0000313" key="4">
    <source>
        <dbReference type="EMBL" id="KAF4148233.1"/>
    </source>
</evidence>
<dbReference type="Gene3D" id="1.10.10.60">
    <property type="entry name" value="Homeodomain-like"/>
    <property type="match status" value="1"/>
</dbReference>
<organism evidence="3 5">
    <name type="scientific">Phytophthora infestans</name>
    <name type="common">Potato late blight agent</name>
    <name type="synonym">Botrytis infestans</name>
    <dbReference type="NCBI Taxonomy" id="4787"/>
    <lineage>
        <taxon>Eukaryota</taxon>
        <taxon>Sar</taxon>
        <taxon>Stramenopiles</taxon>
        <taxon>Oomycota</taxon>
        <taxon>Peronosporomycetes</taxon>
        <taxon>Peronosporales</taxon>
        <taxon>Peronosporaceae</taxon>
        <taxon>Phytophthora</taxon>
    </lineage>
</organism>
<dbReference type="SMART" id="SM00674">
    <property type="entry name" value="CENPB"/>
    <property type="match status" value="1"/>
</dbReference>
<dbReference type="EMBL" id="JAACNO010000312">
    <property type="protein sequence ID" value="KAF4148233.1"/>
    <property type="molecule type" value="Genomic_DNA"/>
</dbReference>
<dbReference type="InterPro" id="IPR006600">
    <property type="entry name" value="HTH_CenpB_DNA-bd_dom"/>
</dbReference>
<feature type="domain" description="HTH CENPB-type" evidence="2">
    <location>
        <begin position="64"/>
        <end position="141"/>
    </location>
</feature>
<evidence type="ECO:0000256" key="1">
    <source>
        <dbReference type="ARBA" id="ARBA00023125"/>
    </source>
</evidence>
<dbReference type="Proteomes" id="UP000602510">
    <property type="component" value="Unassembled WGS sequence"/>
</dbReference>
<keyword evidence="5" id="KW-1185">Reference proteome</keyword>
<dbReference type="EMBL" id="WSZM01000067">
    <property type="protein sequence ID" value="KAF4044557.1"/>
    <property type="molecule type" value="Genomic_DNA"/>
</dbReference>
<dbReference type="Proteomes" id="UP000704712">
    <property type="component" value="Unassembled WGS sequence"/>
</dbReference>
<dbReference type="InterPro" id="IPR009057">
    <property type="entry name" value="Homeodomain-like_sf"/>
</dbReference>
<accession>A0A833WLB3</accession>
<evidence type="ECO:0000313" key="5">
    <source>
        <dbReference type="Proteomes" id="UP000602510"/>
    </source>
</evidence>
<dbReference type="GO" id="GO:0003677">
    <property type="term" value="F:DNA binding"/>
    <property type="evidence" value="ECO:0007669"/>
    <property type="project" value="UniProtKB-KW"/>
</dbReference>
<name>A0A833WLB3_PHYIN</name>
<dbReference type="OMA" id="CESSIRW"/>
<dbReference type="SUPFAM" id="SSF46689">
    <property type="entry name" value="Homeodomain-like"/>
    <property type="match status" value="1"/>
</dbReference>
<sequence length="375" mass="41446">MRKQRTFLTNAQKLQLKEFWSEHPDLQLPAVVDWVRERFGVSVGRATLYRIYHAPVETFAGNAQKKKGRRVKFPELEKDILFFYEENRRIGDSSGLALSDEALLRAAAELRARRGISETELKLSNGWLHRFKERHALRIVPHAAGEMVTTETTTGVTGEVTQCASEKPKRKPRAAPRKKSTGQLCAQISQAACGVDRLNASEETIAISITDMASSTQQSLAFGGDASTALDNAAAETLSLPNAVVLPLTYLSAVAADSVASVGFVRWKLHSGMAYESIFSVVNDSVSTLRDARYQINVELQHTWSPPDTSPVIFKVWAGVEMLGQCEHSVRSEGGRSLSVLQLNRTLSAQTVIRVEYHAPGVVYNDSRLVLRLLP</sequence>
<reference evidence="3" key="1">
    <citation type="submission" date="2020-04" db="EMBL/GenBank/DDBJ databases">
        <title>Hybrid Assembly of Korean Phytophthora infestans isolates.</title>
        <authorList>
            <person name="Prokchorchik M."/>
            <person name="Lee Y."/>
            <person name="Seo J."/>
            <person name="Cho J.-H."/>
            <person name="Park Y.-E."/>
            <person name="Jang D.-C."/>
            <person name="Im J.-S."/>
            <person name="Choi J.-G."/>
            <person name="Park H.-J."/>
            <person name="Lee G.-B."/>
            <person name="Lee Y.-G."/>
            <person name="Hong S.-Y."/>
            <person name="Cho K."/>
            <person name="Sohn K.H."/>
        </authorList>
    </citation>
    <scope>NUCLEOTIDE SEQUENCE</scope>
    <source>
        <strain evidence="3">KR_1_A1</strain>
        <strain evidence="4">KR_2_A2</strain>
    </source>
</reference>
<dbReference type="PROSITE" id="PS51253">
    <property type="entry name" value="HTH_CENPB"/>
    <property type="match status" value="1"/>
</dbReference>
<evidence type="ECO:0000259" key="2">
    <source>
        <dbReference type="PROSITE" id="PS51253"/>
    </source>
</evidence>
<proteinExistence type="predicted"/>
<keyword evidence="1 3" id="KW-0238">DNA-binding</keyword>